<dbReference type="KEGG" id="rain:Rai3103_08795"/>
<name>A0A5Q2FA19_9ACTN</name>
<reference evidence="2 3" key="1">
    <citation type="submission" date="2019-10" db="EMBL/GenBank/DDBJ databases">
        <title>Genomic analysis of Raineyella sp. CBA3103.</title>
        <authorList>
            <person name="Roh S.W."/>
        </authorList>
    </citation>
    <scope>NUCLEOTIDE SEQUENCE [LARGE SCALE GENOMIC DNA]</scope>
    <source>
        <strain evidence="2 3">CBA3103</strain>
    </source>
</reference>
<keyword evidence="3" id="KW-1185">Reference proteome</keyword>
<feature type="compositionally biased region" description="Basic and acidic residues" evidence="1">
    <location>
        <begin position="38"/>
        <end position="51"/>
    </location>
</feature>
<dbReference type="Proteomes" id="UP000386847">
    <property type="component" value="Chromosome"/>
</dbReference>
<dbReference type="AlphaFoldDB" id="A0A5Q2FA19"/>
<accession>A0A5Q2FA19</accession>
<evidence type="ECO:0000313" key="3">
    <source>
        <dbReference type="Proteomes" id="UP000386847"/>
    </source>
</evidence>
<organism evidence="2 3">
    <name type="scientific">Raineyella fluvialis</name>
    <dbReference type="NCBI Taxonomy" id="2662261"/>
    <lineage>
        <taxon>Bacteria</taxon>
        <taxon>Bacillati</taxon>
        <taxon>Actinomycetota</taxon>
        <taxon>Actinomycetes</taxon>
        <taxon>Propionibacteriales</taxon>
        <taxon>Propionibacteriaceae</taxon>
        <taxon>Raineyella</taxon>
    </lineage>
</organism>
<evidence type="ECO:0000256" key="1">
    <source>
        <dbReference type="SAM" id="MobiDB-lite"/>
    </source>
</evidence>
<feature type="region of interest" description="Disordered" evidence="1">
    <location>
        <begin position="38"/>
        <end position="76"/>
    </location>
</feature>
<evidence type="ECO:0000313" key="2">
    <source>
        <dbReference type="EMBL" id="QGF23752.1"/>
    </source>
</evidence>
<gene>
    <name evidence="2" type="ORF">Rai3103_08795</name>
</gene>
<proteinExistence type="predicted"/>
<dbReference type="RefSeq" id="WP_153572282.1">
    <property type="nucleotide sequence ID" value="NZ_CP045725.1"/>
</dbReference>
<sequence>MGFNFDEAKKSLDETLDKVAQVVKETVDQIDDVIEKGRETLSEKLEQKQEGEAGPGDTPPAGTEPSDQPKPGDFTI</sequence>
<dbReference type="EMBL" id="CP045725">
    <property type="protein sequence ID" value="QGF23752.1"/>
    <property type="molecule type" value="Genomic_DNA"/>
</dbReference>
<protein>
    <submittedName>
        <fullName evidence="2">Uncharacterized protein</fullName>
    </submittedName>
</protein>